<dbReference type="eggNOG" id="KOG2655">
    <property type="taxonomic scope" value="Eukaryota"/>
</dbReference>
<sequence length="595" mass="67361">MTSNYFPPTKFAASLREDGTQPPATGLNPTPFANSTHRYVNAPSTTPDFSMPAAEDTKFGPGARVGGMPERRLSISSNYSRASEMVFGKDALLGPRRPRPHKIWKKKYIKLIVVGDSGLGKTTLIKSLISIPGERLQVHDGSYTPTEQFRRDPDSLCSTVSWRDEEDRVIWVYKIQDTPGYGDELDVFRNLKMVQDYIELQNRKWLEMEQSRDRKEDLAELEDPRVDLCIFCIPPHRLRPIDLKYMFELGKHVPVVPVVTKADTMTIREANTYRTEVANRIANPMVPGIHDKINVFKFERDTLERAGVQDQATPHPPFLVVASNDISEELAAAEPPLFWPERRYPWGTAEAFNKEHSDLLAVRALLMKEALEEISKTKRQRYEAWRRSTLGGLKLGRKIASALMWTIIPAVVCLQDSVMPSWPYFRTGLIVALQLIMQIGRAGVRVDDVKRFVSANFNRSWSRCPQLSPPLSGAREPLAGVLSWRCFCTVVLTTNNVSNTRWPEIHSLESKLHEELPLACRHRGRLAPQRRRPSTVRLPGPTEPEIDATFGCSVAVLHRDPDGHVDRLQVRLASTDCTITVGRTVSYYQMLNGVP</sequence>
<dbReference type="EMBL" id="GL378324">
    <property type="protein sequence ID" value="EFJ52266.1"/>
    <property type="molecule type" value="Genomic_DNA"/>
</dbReference>
<name>D8TIW0_VOLCA</name>
<dbReference type="FunFam" id="3.40.50.300:FF:003924">
    <property type="entry name" value="Protein peanut"/>
    <property type="match status" value="1"/>
</dbReference>
<keyword evidence="1" id="KW-0342">GTP-binding</keyword>
<dbReference type="RefSeq" id="XP_002946339.1">
    <property type="nucleotide sequence ID" value="XM_002946293.1"/>
</dbReference>
<evidence type="ECO:0000256" key="2">
    <source>
        <dbReference type="SAM" id="MobiDB-lite"/>
    </source>
</evidence>
<accession>D8TIW0</accession>
<gene>
    <name evidence="4" type="ORF">VOLCADRAFT_102935</name>
</gene>
<protein>
    <recommendedName>
        <fullName evidence="3">Septin-type G domain-containing protein</fullName>
    </recommendedName>
</protein>
<dbReference type="InterPro" id="IPR030379">
    <property type="entry name" value="G_SEPTIN_dom"/>
</dbReference>
<dbReference type="InParanoid" id="D8TIW0"/>
<organism evidence="5">
    <name type="scientific">Volvox carteri f. nagariensis</name>
    <dbReference type="NCBI Taxonomy" id="3068"/>
    <lineage>
        <taxon>Eukaryota</taxon>
        <taxon>Viridiplantae</taxon>
        <taxon>Chlorophyta</taxon>
        <taxon>core chlorophytes</taxon>
        <taxon>Chlorophyceae</taxon>
        <taxon>CS clade</taxon>
        <taxon>Chlamydomonadales</taxon>
        <taxon>Volvocaceae</taxon>
        <taxon>Volvox</taxon>
    </lineage>
</organism>
<dbReference type="OrthoDB" id="416553at2759"/>
<dbReference type="Proteomes" id="UP000001058">
    <property type="component" value="Unassembled WGS sequence"/>
</dbReference>
<dbReference type="PROSITE" id="PS51719">
    <property type="entry name" value="G_SEPTIN"/>
    <property type="match status" value="1"/>
</dbReference>
<dbReference type="AlphaFoldDB" id="D8TIW0"/>
<dbReference type="GeneID" id="9617579"/>
<feature type="region of interest" description="Disordered" evidence="2">
    <location>
        <begin position="14"/>
        <end position="38"/>
    </location>
</feature>
<dbReference type="KEGG" id="vcn:VOLCADRAFT_102935"/>
<dbReference type="Gene3D" id="3.40.50.300">
    <property type="entry name" value="P-loop containing nucleotide triphosphate hydrolases"/>
    <property type="match status" value="1"/>
</dbReference>
<comment type="similarity">
    <text evidence="1">Belongs to the TRAFAC class TrmE-Era-EngA-EngB-Septin-like GTPase superfamily. Septin GTPase family.</text>
</comment>
<dbReference type="STRING" id="3068.D8TIW0"/>
<dbReference type="PRINTS" id="PR00449">
    <property type="entry name" value="RASTRNSFRMNG"/>
</dbReference>
<dbReference type="GO" id="GO:0005525">
    <property type="term" value="F:GTP binding"/>
    <property type="evidence" value="ECO:0007669"/>
    <property type="project" value="UniProtKB-KW"/>
</dbReference>
<feature type="domain" description="Septin-type G" evidence="3">
    <location>
        <begin position="105"/>
        <end position="392"/>
    </location>
</feature>
<dbReference type="SUPFAM" id="SSF52540">
    <property type="entry name" value="P-loop containing nucleoside triphosphate hydrolases"/>
    <property type="match status" value="1"/>
</dbReference>
<evidence type="ECO:0000313" key="5">
    <source>
        <dbReference type="Proteomes" id="UP000001058"/>
    </source>
</evidence>
<dbReference type="InterPro" id="IPR027417">
    <property type="entry name" value="P-loop_NTPase"/>
</dbReference>
<proteinExistence type="inferred from homology"/>
<evidence type="ECO:0000259" key="3">
    <source>
        <dbReference type="PROSITE" id="PS51719"/>
    </source>
</evidence>
<reference evidence="4 5" key="1">
    <citation type="journal article" date="2010" name="Science">
        <title>Genomic analysis of organismal complexity in the multicellular green alga Volvox carteri.</title>
        <authorList>
            <person name="Prochnik S.E."/>
            <person name="Umen J."/>
            <person name="Nedelcu A.M."/>
            <person name="Hallmann A."/>
            <person name="Miller S.M."/>
            <person name="Nishii I."/>
            <person name="Ferris P."/>
            <person name="Kuo A."/>
            <person name="Mitros T."/>
            <person name="Fritz-Laylin L.K."/>
            <person name="Hellsten U."/>
            <person name="Chapman J."/>
            <person name="Simakov O."/>
            <person name="Rensing S.A."/>
            <person name="Terry A."/>
            <person name="Pangilinan J."/>
            <person name="Kapitonov V."/>
            <person name="Jurka J."/>
            <person name="Salamov A."/>
            <person name="Shapiro H."/>
            <person name="Schmutz J."/>
            <person name="Grimwood J."/>
            <person name="Lindquist E."/>
            <person name="Lucas S."/>
            <person name="Grigoriev I.V."/>
            <person name="Schmitt R."/>
            <person name="Kirk D."/>
            <person name="Rokhsar D.S."/>
        </authorList>
    </citation>
    <scope>NUCLEOTIDE SEQUENCE [LARGE SCALE GENOMIC DNA]</scope>
    <source>
        <strain evidence="5">f. Nagariensis / Eve</strain>
    </source>
</reference>
<dbReference type="Pfam" id="PF00735">
    <property type="entry name" value="Septin"/>
    <property type="match status" value="1"/>
</dbReference>
<keyword evidence="1" id="KW-0547">Nucleotide-binding</keyword>
<dbReference type="PANTHER" id="PTHR18884">
    <property type="entry name" value="SEPTIN"/>
    <property type="match status" value="1"/>
</dbReference>
<keyword evidence="5" id="KW-1185">Reference proteome</keyword>
<evidence type="ECO:0000256" key="1">
    <source>
        <dbReference type="RuleBase" id="RU004560"/>
    </source>
</evidence>
<feature type="compositionally biased region" description="Polar residues" evidence="2">
    <location>
        <begin position="27"/>
        <end position="38"/>
    </location>
</feature>
<evidence type="ECO:0000313" key="4">
    <source>
        <dbReference type="EMBL" id="EFJ52266.1"/>
    </source>
</evidence>